<comment type="caution">
    <text evidence="1">The sequence shown here is derived from an EMBL/GenBank/DDBJ whole genome shotgun (WGS) entry which is preliminary data.</text>
</comment>
<organism evidence="1">
    <name type="scientific">mine drainage metagenome</name>
    <dbReference type="NCBI Taxonomy" id="410659"/>
    <lineage>
        <taxon>unclassified sequences</taxon>
        <taxon>metagenomes</taxon>
        <taxon>ecological metagenomes</taxon>
    </lineage>
</organism>
<gene>
    <name evidence="1" type="ORF">B1B_10170</name>
</gene>
<accession>T1BHF6</accession>
<reference evidence="1" key="1">
    <citation type="submission" date="2013-08" db="EMBL/GenBank/DDBJ databases">
        <authorList>
            <person name="Mendez C."/>
            <person name="Richter M."/>
            <person name="Ferrer M."/>
            <person name="Sanchez J."/>
        </authorList>
    </citation>
    <scope>NUCLEOTIDE SEQUENCE</scope>
</reference>
<sequence>GSLNLNSYAATAAFGIVEIAVEALHANDQKITAPNVRAFAQTLEVILESVFRELGDGEPSFAAGRHTRLRGALHTTLDTIPAPFGGDAEAWDAWVHQATVRTKAIAKTAVALWGGEDRTERPWVALAVKGDVDEFADA</sequence>
<proteinExistence type="predicted"/>
<dbReference type="AlphaFoldDB" id="T1BHF6"/>
<name>T1BHF6_9ZZZZ</name>
<reference evidence="1" key="2">
    <citation type="journal article" date="2014" name="ISME J.">
        <title>Microbial stratification in low pH oxic and suboxic macroscopic growths along an acid mine drainage.</title>
        <authorList>
            <person name="Mendez-Garcia C."/>
            <person name="Mesa V."/>
            <person name="Sprenger R.R."/>
            <person name="Richter M."/>
            <person name="Diez M.S."/>
            <person name="Solano J."/>
            <person name="Bargiela R."/>
            <person name="Golyshina O.V."/>
            <person name="Manteca A."/>
            <person name="Ramos J.L."/>
            <person name="Gallego J.R."/>
            <person name="Llorente I."/>
            <person name="Martins Dos Santos V.A."/>
            <person name="Jensen O.N."/>
            <person name="Pelaez A.I."/>
            <person name="Sanchez J."/>
            <person name="Ferrer M."/>
        </authorList>
    </citation>
    <scope>NUCLEOTIDE SEQUENCE</scope>
</reference>
<evidence type="ECO:0000313" key="1">
    <source>
        <dbReference type="EMBL" id="EQD53565.1"/>
    </source>
</evidence>
<feature type="non-terminal residue" evidence="1">
    <location>
        <position position="1"/>
    </location>
</feature>
<dbReference type="EMBL" id="AUZY01006690">
    <property type="protein sequence ID" value="EQD53565.1"/>
    <property type="molecule type" value="Genomic_DNA"/>
</dbReference>
<protein>
    <submittedName>
        <fullName evidence="1">Uncharacterized protein</fullName>
    </submittedName>
</protein>